<dbReference type="AlphaFoldDB" id="R9I645"/>
<keyword evidence="4" id="KW-1185">Reference proteome</keyword>
<dbReference type="OrthoDB" id="1001598at2"/>
<comment type="caution">
    <text evidence="3">The sequence shown here is derived from an EMBL/GenBank/DDBJ whole genome shotgun (WGS) entry which is preliminary data.</text>
</comment>
<dbReference type="EMBL" id="ASSP01000017">
    <property type="protein sequence ID" value="EOS11601.1"/>
    <property type="molecule type" value="Genomic_DNA"/>
</dbReference>
<reference evidence="3 4" key="1">
    <citation type="submission" date="2013-04" db="EMBL/GenBank/DDBJ databases">
        <title>The Genome Sequence of Bacteroides massiliensis dnLKV3.</title>
        <authorList>
            <consortium name="The Broad Institute Genomics Platform"/>
            <consortium name="The Broad Institute Genome Sequencing Center for Infectious Disease"/>
            <person name="Earl A."/>
            <person name="Xavier R."/>
            <person name="Kuhn K."/>
            <person name="Stappenbeck T."/>
            <person name="Walker B."/>
            <person name="Young S."/>
            <person name="Zeng Q."/>
            <person name="Gargeya S."/>
            <person name="Fitzgerald M."/>
            <person name="Haas B."/>
            <person name="Abouelleil A."/>
            <person name="Allen A.W."/>
            <person name="Alvarado L."/>
            <person name="Arachchi H.M."/>
            <person name="Berlin A.M."/>
            <person name="Chapman S.B."/>
            <person name="Gainer-Dewar J."/>
            <person name="Goldberg J."/>
            <person name="Griggs A."/>
            <person name="Gujja S."/>
            <person name="Hansen M."/>
            <person name="Howarth C."/>
            <person name="Imamovic A."/>
            <person name="Ireland A."/>
            <person name="Larimer J."/>
            <person name="McCowan C."/>
            <person name="Murphy C."/>
            <person name="Pearson M."/>
            <person name="Poon T.W."/>
            <person name="Priest M."/>
            <person name="Roberts A."/>
            <person name="Saif S."/>
            <person name="Shea T."/>
            <person name="Sisk P."/>
            <person name="Sykes S."/>
            <person name="Wortman J."/>
            <person name="Nusbaum C."/>
            <person name="Birren B."/>
        </authorList>
    </citation>
    <scope>NUCLEOTIDE SEQUENCE [LARGE SCALE GENOMIC DNA]</scope>
    <source>
        <strain evidence="4">dnLKV3</strain>
    </source>
</reference>
<proteinExistence type="predicted"/>
<organism evidence="3 4">
    <name type="scientific">Phocaeicola sartorii</name>
    <dbReference type="NCBI Taxonomy" id="671267"/>
    <lineage>
        <taxon>Bacteria</taxon>
        <taxon>Pseudomonadati</taxon>
        <taxon>Bacteroidota</taxon>
        <taxon>Bacteroidia</taxon>
        <taxon>Bacteroidales</taxon>
        <taxon>Bacteroidaceae</taxon>
        <taxon>Phocaeicola</taxon>
    </lineage>
</organism>
<feature type="chain" id="PRO_5004483380" description="F5/8 type C domain-containing protein" evidence="1">
    <location>
        <begin position="20"/>
        <end position="298"/>
    </location>
</feature>
<evidence type="ECO:0000259" key="2">
    <source>
        <dbReference type="PROSITE" id="PS50022"/>
    </source>
</evidence>
<dbReference type="RefSeq" id="WP_016277055.1">
    <property type="nucleotide sequence ID" value="NZ_JABVZU010000003.1"/>
</dbReference>
<protein>
    <recommendedName>
        <fullName evidence="2">F5/8 type C domain-containing protein</fullName>
    </recommendedName>
</protein>
<dbReference type="STRING" id="1235788.C802_02712"/>
<dbReference type="InterPro" id="IPR000421">
    <property type="entry name" value="FA58C"/>
</dbReference>
<accession>R9I645</accession>
<dbReference type="Proteomes" id="UP000014200">
    <property type="component" value="Unassembled WGS sequence"/>
</dbReference>
<evidence type="ECO:0000256" key="1">
    <source>
        <dbReference type="SAM" id="SignalP"/>
    </source>
</evidence>
<feature type="signal peptide" evidence="1">
    <location>
        <begin position="1"/>
        <end position="19"/>
    </location>
</feature>
<name>R9I645_9BACT</name>
<dbReference type="GeneID" id="82155296"/>
<dbReference type="SUPFAM" id="SSF49785">
    <property type="entry name" value="Galactose-binding domain-like"/>
    <property type="match status" value="1"/>
</dbReference>
<sequence length="298" mass="33454">MRYCLKYMFAAACLSLGLAACDSQLETFEMVDAATGAPEAFDVSTVNAESLPGSIKLTWTNAQSDFAYMQIRYQDPLQKEEICKIVSEKTSELLIEDTRARFGDYTFRFQTFNARHEGSGVTEMTAKSGPAPAVLTEKKRIKVALANEQLSTDNQEPTEGEIANLLDGNVGTFFHTRWSSPQKPMPQYIQVDFKEEHEIFSFKYTTRDSGNQDGFPTAAQLQISSDGEEWETVASLSGLPVSSATEYTSDFVNPQKPFKYFRFLVTSASTNSNYFHLSEFSFYDVEVEVYDPETVPLD</sequence>
<keyword evidence="1" id="KW-0732">Signal</keyword>
<gene>
    <name evidence="3" type="ORF">C802_02712</name>
</gene>
<dbReference type="PROSITE" id="PS51257">
    <property type="entry name" value="PROKAR_LIPOPROTEIN"/>
    <property type="match status" value="1"/>
</dbReference>
<evidence type="ECO:0000313" key="3">
    <source>
        <dbReference type="EMBL" id="EOS11601.1"/>
    </source>
</evidence>
<dbReference type="PATRIC" id="fig|1235788.3.peg.2782"/>
<feature type="domain" description="F5/8 type C" evidence="2">
    <location>
        <begin position="138"/>
        <end position="282"/>
    </location>
</feature>
<dbReference type="Pfam" id="PF00754">
    <property type="entry name" value="F5_F8_type_C"/>
    <property type="match status" value="1"/>
</dbReference>
<dbReference type="Gene3D" id="2.60.120.260">
    <property type="entry name" value="Galactose-binding domain-like"/>
    <property type="match status" value="1"/>
</dbReference>
<dbReference type="PROSITE" id="PS50022">
    <property type="entry name" value="FA58C_3"/>
    <property type="match status" value="1"/>
</dbReference>
<dbReference type="InterPro" id="IPR008979">
    <property type="entry name" value="Galactose-bd-like_sf"/>
</dbReference>
<dbReference type="HOGENOM" id="CLU_079284_0_0_10"/>
<evidence type="ECO:0000313" key="4">
    <source>
        <dbReference type="Proteomes" id="UP000014200"/>
    </source>
</evidence>